<dbReference type="PANTHER" id="PTHR39185">
    <property type="entry name" value="SWARMING MOTILITY PROTEIN SWRD"/>
    <property type="match status" value="1"/>
</dbReference>
<proteinExistence type="predicted"/>
<keyword evidence="1" id="KW-0966">Cell projection</keyword>
<sequence length="68" mass="7968">MIFVTKLNGEEFALNGDLIETIVEKPDTTIQLTTSRYVIVRESMEEVVRRVIEYRRSIYNSQRFVGRG</sequence>
<keyword evidence="1" id="KW-0282">Flagellum</keyword>
<dbReference type="Pfam" id="PF06289">
    <property type="entry name" value="FlbD"/>
    <property type="match status" value="1"/>
</dbReference>
<name>A0A9D2M2H8_9FIRM</name>
<dbReference type="EMBL" id="DWYA01000048">
    <property type="protein sequence ID" value="HJB39718.1"/>
    <property type="molecule type" value="Genomic_DNA"/>
</dbReference>
<dbReference type="InterPro" id="IPR009384">
    <property type="entry name" value="SwrD-like"/>
</dbReference>
<gene>
    <name evidence="1" type="ORF">H9943_04895</name>
</gene>
<evidence type="ECO:0000313" key="2">
    <source>
        <dbReference type="Proteomes" id="UP000824209"/>
    </source>
</evidence>
<reference evidence="1" key="1">
    <citation type="journal article" date="2021" name="PeerJ">
        <title>Extensive microbial diversity within the chicken gut microbiome revealed by metagenomics and culture.</title>
        <authorList>
            <person name="Gilroy R."/>
            <person name="Ravi A."/>
            <person name="Getino M."/>
            <person name="Pursley I."/>
            <person name="Horton D.L."/>
            <person name="Alikhan N.F."/>
            <person name="Baker D."/>
            <person name="Gharbi K."/>
            <person name="Hall N."/>
            <person name="Watson M."/>
            <person name="Adriaenssens E.M."/>
            <person name="Foster-Nyarko E."/>
            <person name="Jarju S."/>
            <person name="Secka A."/>
            <person name="Antonio M."/>
            <person name="Oren A."/>
            <person name="Chaudhuri R.R."/>
            <person name="La Ragione R."/>
            <person name="Hildebrand F."/>
            <person name="Pallen M.J."/>
        </authorList>
    </citation>
    <scope>NUCLEOTIDE SEQUENCE</scope>
    <source>
        <strain evidence="1">ChiBcec8-14828</strain>
    </source>
</reference>
<comment type="caution">
    <text evidence="1">The sequence shown here is derived from an EMBL/GenBank/DDBJ whole genome shotgun (WGS) entry which is preliminary data.</text>
</comment>
<evidence type="ECO:0000313" key="1">
    <source>
        <dbReference type="EMBL" id="HJB39718.1"/>
    </source>
</evidence>
<reference evidence="1" key="2">
    <citation type="submission" date="2021-04" db="EMBL/GenBank/DDBJ databases">
        <authorList>
            <person name="Gilroy R."/>
        </authorList>
    </citation>
    <scope>NUCLEOTIDE SEQUENCE</scope>
    <source>
        <strain evidence="1">ChiBcec8-14828</strain>
    </source>
</reference>
<protein>
    <submittedName>
        <fullName evidence="1">Flagellar FlbD family protein</fullName>
    </submittedName>
</protein>
<dbReference type="PANTHER" id="PTHR39185:SF1">
    <property type="entry name" value="SWARMING MOTILITY PROTEIN SWRD"/>
    <property type="match status" value="1"/>
</dbReference>
<organism evidence="1 2">
    <name type="scientific">Candidatus Ruthenibacterium avium</name>
    <dbReference type="NCBI Taxonomy" id="2838751"/>
    <lineage>
        <taxon>Bacteria</taxon>
        <taxon>Bacillati</taxon>
        <taxon>Bacillota</taxon>
        <taxon>Clostridia</taxon>
        <taxon>Eubacteriales</taxon>
        <taxon>Oscillospiraceae</taxon>
        <taxon>Ruthenibacterium</taxon>
    </lineage>
</organism>
<dbReference type="AlphaFoldDB" id="A0A9D2M2H8"/>
<keyword evidence="1" id="KW-0969">Cilium</keyword>
<accession>A0A9D2M2H8</accession>
<dbReference type="Proteomes" id="UP000824209">
    <property type="component" value="Unassembled WGS sequence"/>
</dbReference>